<gene>
    <name evidence="1" type="ORF">LFA_0608</name>
</gene>
<accession>A0A098G252</accession>
<organism evidence="1 2">
    <name type="scientific">Legionella fallonii LLAP-10</name>
    <dbReference type="NCBI Taxonomy" id="1212491"/>
    <lineage>
        <taxon>Bacteria</taxon>
        <taxon>Pseudomonadati</taxon>
        <taxon>Pseudomonadota</taxon>
        <taxon>Gammaproteobacteria</taxon>
        <taxon>Legionellales</taxon>
        <taxon>Legionellaceae</taxon>
        <taxon>Legionella</taxon>
    </lineage>
</organism>
<dbReference type="Proteomes" id="UP000032430">
    <property type="component" value="Chromosome I"/>
</dbReference>
<dbReference type="HOGENOM" id="CLU_2954893_0_0_6"/>
<dbReference type="EMBL" id="LN614827">
    <property type="protein sequence ID" value="CEG56061.1"/>
    <property type="molecule type" value="Genomic_DNA"/>
</dbReference>
<reference evidence="2" key="1">
    <citation type="submission" date="2014-09" db="EMBL/GenBank/DDBJ databases">
        <authorList>
            <person name="Gomez-Valero L."/>
        </authorList>
    </citation>
    <scope>NUCLEOTIDE SEQUENCE [LARGE SCALE GENOMIC DNA]</scope>
    <source>
        <strain evidence="2">ATCC700992</strain>
    </source>
</reference>
<sequence length="59" mass="6872">MVCFLTGMIMRKSIFSPVKHQVSFNEYMQETLITAKRIREVAPGKQPIKACRFVNKNRV</sequence>
<protein>
    <submittedName>
        <fullName evidence="1">Uncharacterized protein</fullName>
    </submittedName>
</protein>
<name>A0A098G252_9GAMM</name>
<dbReference type="KEGG" id="lfa:LFA_0608"/>
<evidence type="ECO:0000313" key="1">
    <source>
        <dbReference type="EMBL" id="CEG56061.1"/>
    </source>
</evidence>
<proteinExistence type="predicted"/>
<evidence type="ECO:0000313" key="2">
    <source>
        <dbReference type="Proteomes" id="UP000032430"/>
    </source>
</evidence>
<dbReference type="AlphaFoldDB" id="A0A098G252"/>
<keyword evidence="2" id="KW-1185">Reference proteome</keyword>